<feature type="compositionally biased region" description="Low complexity" evidence="9">
    <location>
        <begin position="1203"/>
        <end position="1212"/>
    </location>
</feature>
<evidence type="ECO:0000256" key="2">
    <source>
        <dbReference type="ARBA" id="ARBA00010937"/>
    </source>
</evidence>
<dbReference type="GO" id="GO:0000976">
    <property type="term" value="F:transcription cis-regulatory region binding"/>
    <property type="evidence" value="ECO:0007669"/>
    <property type="project" value="TreeGrafter"/>
</dbReference>
<dbReference type="InterPro" id="IPR014782">
    <property type="entry name" value="Peptidase_M1_dom"/>
</dbReference>
<dbReference type="CDD" id="cd09839">
    <property type="entry name" value="M1_like_TAF2"/>
    <property type="match status" value="1"/>
</dbReference>
<evidence type="ECO:0000313" key="11">
    <source>
        <dbReference type="EMBL" id="KIY52676.1"/>
    </source>
</evidence>
<evidence type="ECO:0000256" key="3">
    <source>
        <dbReference type="ARBA" id="ARBA00017363"/>
    </source>
</evidence>
<feature type="compositionally biased region" description="Basic and acidic residues" evidence="9">
    <location>
        <begin position="1612"/>
        <end position="1621"/>
    </location>
</feature>
<gene>
    <name evidence="11" type="ORF">FISHEDRAFT_63651</name>
</gene>
<feature type="region of interest" description="Disordered" evidence="9">
    <location>
        <begin position="1372"/>
        <end position="1445"/>
    </location>
</feature>
<feature type="domain" description="Bromo" evidence="10">
    <location>
        <begin position="1675"/>
        <end position="1747"/>
    </location>
</feature>
<protein>
    <recommendedName>
        <fullName evidence="3">Transcription initiation factor TFIID subunit 2</fullName>
    </recommendedName>
</protein>
<dbReference type="Pfam" id="PF01433">
    <property type="entry name" value="Peptidase_M1"/>
    <property type="match status" value="1"/>
</dbReference>
<dbReference type="SUPFAM" id="SSF47370">
    <property type="entry name" value="Bromodomain"/>
    <property type="match status" value="3"/>
</dbReference>
<feature type="region of interest" description="Disordered" evidence="9">
    <location>
        <begin position="457"/>
        <end position="485"/>
    </location>
</feature>
<dbReference type="Gene3D" id="1.20.920.10">
    <property type="entry name" value="Bromodomain-like"/>
    <property type="match status" value="3"/>
</dbReference>
<dbReference type="PANTHER" id="PTHR15137">
    <property type="entry name" value="TRANSCRIPTION INITIATION FACTOR TFIID"/>
    <property type="match status" value="1"/>
</dbReference>
<dbReference type="Pfam" id="PF25577">
    <property type="entry name" value="TPR_TAF2_C"/>
    <property type="match status" value="1"/>
</dbReference>
<dbReference type="InterPro" id="IPR001487">
    <property type="entry name" value="Bromodomain"/>
</dbReference>
<feature type="compositionally biased region" description="Basic and acidic residues" evidence="9">
    <location>
        <begin position="1585"/>
        <end position="1605"/>
    </location>
</feature>
<keyword evidence="4" id="KW-0805">Transcription regulation</keyword>
<dbReference type="CDD" id="cd04369">
    <property type="entry name" value="Bromodomain"/>
    <property type="match status" value="1"/>
</dbReference>
<keyword evidence="12" id="KW-1185">Reference proteome</keyword>
<dbReference type="GO" id="GO:0003682">
    <property type="term" value="F:chromatin binding"/>
    <property type="evidence" value="ECO:0007669"/>
    <property type="project" value="TreeGrafter"/>
</dbReference>
<evidence type="ECO:0000256" key="9">
    <source>
        <dbReference type="SAM" id="MobiDB-lite"/>
    </source>
</evidence>
<feature type="region of interest" description="Disordered" evidence="9">
    <location>
        <begin position="1130"/>
        <end position="1248"/>
    </location>
</feature>
<comment type="subcellular location">
    <subcellularLocation>
        <location evidence="1">Nucleus</location>
    </subcellularLocation>
</comment>
<dbReference type="Pfam" id="PF00439">
    <property type="entry name" value="Bromodomain"/>
    <property type="match status" value="3"/>
</dbReference>
<dbReference type="PROSITE" id="PS00633">
    <property type="entry name" value="BROMODOMAIN_1"/>
    <property type="match status" value="1"/>
</dbReference>
<dbReference type="GO" id="GO:0006367">
    <property type="term" value="P:transcription initiation at RNA polymerase II promoter"/>
    <property type="evidence" value="ECO:0007669"/>
    <property type="project" value="TreeGrafter"/>
</dbReference>
<sequence>MSQNQTHSFNLTTMDGRKVVLELDFSGALWGYTELQVVPTNDDLRTVHLHSRQCKIHDVTVNGEPVDYVHHDLLASISLPAPDETDCHRHPELKRRLYSALQECEEGELSITTRGGLVRIDYSLHDPVDGIQFVIPTDEHPYRVPHIYTTPSSPDAARCWVPCIDSQTSKCTWEFEFVVPSTLEDTPVVVVASGEFVEHVVHPYNSSKLLFMFALTVPTSPQHVGFAAGPFHVLSLPDPDDAPDALPIHAFCLPNHAALLQPTTAALRPAMSYYSADFGAYPYSSFKAVFVDELPVPRFDTAALAIAPTSLLHGEDSIEAQYEARHALAHALACQWVGVNILPRAWSDLWLVNGLALYMTGLYIRKTLGNNEYRFRLKKDMLRVQERDNGNMRPICEPTRFDPPDKETLDFINLKGPCVLHILDKRLGKSGTSLGLSRVLPKIFLSAISGDWSTMDAAHTRETSQKAGEEGARGTPDPQARDGAFRPSEKVLMHNNTISTNGFLRTCRKISGVDLRTFAEQWIYGSGCPTFGFQAQFNRKKMAIEITMRQDCPAHRVLSSDPISTALLKPVPFFEGTMTIRIHEADGTPYEHVLDITAPFKRYDVPFNTKYKRVRRNTKRYLAKQAAAQAAADDEDGLVDVGLVDVGFGVEVCETETEREAWKMAEWTEEEENAMSGATYEWIRIDADFEWIAGVAFEQPDYMWISQLQRDRDVVAQLEALYALSSQPTAVVSTVLTKTILVTNYFYRIRCEAALALVQCAIRKLEFLGLYHLFKLFLRYCYAPEDPAQDLFTHKYVPKPNDFSDLAEYFVRKALITAISRVRFENGKTPTIVRQFLIDQLRFNDNTANPYADAVYICAMISALACATVSTAPPERGELLPNDGREVVSQEDADLLQRAREEVDRYRSMDRLIPSMHNMVTIAALEFYQVLTVANLIPSHQKIFFPLTREGNYTQVRITAFDGIFLTRWCAPPVMRYIFSVIANDPSRAVRRAVARGACVSLALLVQMGDIRTGSREAETLLIEEDGTTMDRQTEAKKSETETAIKALRKDKEVGKNEVLREWLFPLILAPDADSEVRWCLLKLADLLIKPTEEKPHVPAIHIPATPVVERPPTPTIPVKIPIKPRALKLPATPSPLPSAGPKTSIHIPKSAPLPKAPKEAAPDPLNIVPSKPLKTPRTNNHRKPPARPATPSALTSVVPRTPRANVVAAPPKRVPAPPPAADASSTKTRSKPTKPPSASKGMSPTDLRASRNVLQKLQRHKNGRIFLIPVDPIRDQAPHYFDVVKHPMDLSTISAKLEGGLYKDRFAFQADFRLMIANAKHYNLVESFAHKEAIGLETFFEKRRFSRSCVAILLILCLEWAVINRTLEQAEKSAVPRPIQPPPVASAADVPRPLPPASASAPAPAPVPSARKITIVPRPVATPKRDEEAQTSPPTSSTPVPARPMIKLKVGGSKTVEPSRPPKRARVTFDDSADLEVPVDMPPPSYVDDGSHDILQEVLALEREKDEKKEKQRHKNLTVEKVVASTSAMKRKKPEADLSDDEDVLTYPSPPRRERVGSMPPPPVPVERRAPPMVVKKPSAATAIEKKQLPLVEKKQPPVVEKRLPPAVVAKSKEKEKSTRPSDPPVASSSKGKEREAPSGASTPTQIKKKATVANATPIHGHEKQLKDLMKTLQKLPDAAIFLRPVDPVKDGCPTYYDEIKEPMDLGTMTRKLTMGEYTTLEGFKKDMELMLRNCRQFNITGTFPILCADAVERLFRKEWPSVLEKRMPFTEKRGLQGLMTTLAKDVLSTLFLEAVDPIKLNIPTYFDVIPRNQARDLTLIRQKLDSDKYDSVEAFEEDMDLMVRNCITFNGRESPAGKWALTFQAKVNDMLAKWKANVVRKRKDTEQHAGSQPPKKIRLS</sequence>
<dbReference type="InterPro" id="IPR057991">
    <property type="entry name" value="TPR_TAF2_C"/>
</dbReference>
<dbReference type="Pfam" id="PF25316">
    <property type="entry name" value="TAF2_3rd"/>
    <property type="match status" value="1"/>
</dbReference>
<dbReference type="Proteomes" id="UP000054144">
    <property type="component" value="Unassembled WGS sequence"/>
</dbReference>
<proteinExistence type="inferred from homology"/>
<evidence type="ECO:0000256" key="1">
    <source>
        <dbReference type="ARBA" id="ARBA00004123"/>
    </source>
</evidence>
<dbReference type="GO" id="GO:0005669">
    <property type="term" value="C:transcription factor TFIID complex"/>
    <property type="evidence" value="ECO:0007669"/>
    <property type="project" value="InterPro"/>
</dbReference>
<reference evidence="11 12" key="1">
    <citation type="journal article" date="2015" name="Fungal Genet. Biol.">
        <title>Evolution of novel wood decay mechanisms in Agaricales revealed by the genome sequences of Fistulina hepatica and Cylindrobasidium torrendii.</title>
        <authorList>
            <person name="Floudas D."/>
            <person name="Held B.W."/>
            <person name="Riley R."/>
            <person name="Nagy L.G."/>
            <person name="Koehler G."/>
            <person name="Ransdell A.S."/>
            <person name="Younus H."/>
            <person name="Chow J."/>
            <person name="Chiniquy J."/>
            <person name="Lipzen A."/>
            <person name="Tritt A."/>
            <person name="Sun H."/>
            <person name="Haridas S."/>
            <person name="LaButti K."/>
            <person name="Ohm R.A."/>
            <person name="Kues U."/>
            <person name="Blanchette R.A."/>
            <person name="Grigoriev I.V."/>
            <person name="Minto R.E."/>
            <person name="Hibbett D.S."/>
        </authorList>
    </citation>
    <scope>NUCLEOTIDE SEQUENCE [LARGE SCALE GENOMIC DNA]</scope>
    <source>
        <strain evidence="11 12">ATCC 64428</strain>
    </source>
</reference>
<dbReference type="EMBL" id="KN881630">
    <property type="protein sequence ID" value="KIY52676.1"/>
    <property type="molecule type" value="Genomic_DNA"/>
</dbReference>
<feature type="domain" description="Bromo" evidence="10">
    <location>
        <begin position="1785"/>
        <end position="1859"/>
    </location>
</feature>
<evidence type="ECO:0000256" key="6">
    <source>
        <dbReference type="ARBA" id="ARBA00023163"/>
    </source>
</evidence>
<dbReference type="PANTHER" id="PTHR15137:SF9">
    <property type="entry name" value="TRANSCRIPTION INITIATION FACTOR TFIID SUBUNIT 2"/>
    <property type="match status" value="1"/>
</dbReference>
<dbReference type="InterPro" id="IPR027268">
    <property type="entry name" value="Peptidase_M4/M1_CTD_sf"/>
</dbReference>
<dbReference type="GO" id="GO:0008270">
    <property type="term" value="F:zinc ion binding"/>
    <property type="evidence" value="ECO:0007669"/>
    <property type="project" value="InterPro"/>
</dbReference>
<dbReference type="PRINTS" id="PR00503">
    <property type="entry name" value="BROMODOMAIN"/>
</dbReference>
<evidence type="ECO:0000259" key="10">
    <source>
        <dbReference type="PROSITE" id="PS50014"/>
    </source>
</evidence>
<feature type="compositionally biased region" description="Basic and acidic residues" evidence="9">
    <location>
        <begin position="458"/>
        <end position="472"/>
    </location>
</feature>
<evidence type="ECO:0000256" key="8">
    <source>
        <dbReference type="PROSITE-ProRule" id="PRU00035"/>
    </source>
</evidence>
<evidence type="ECO:0000313" key="12">
    <source>
        <dbReference type="Proteomes" id="UP000054144"/>
    </source>
</evidence>
<dbReference type="Gene3D" id="2.60.40.1730">
    <property type="entry name" value="tricorn interacting facor f3 domain"/>
    <property type="match status" value="1"/>
</dbReference>
<dbReference type="InterPro" id="IPR037813">
    <property type="entry name" value="TAF2"/>
</dbReference>
<evidence type="ECO:0000256" key="5">
    <source>
        <dbReference type="ARBA" id="ARBA00023117"/>
    </source>
</evidence>
<dbReference type="GO" id="GO:0008237">
    <property type="term" value="F:metallopeptidase activity"/>
    <property type="evidence" value="ECO:0007669"/>
    <property type="project" value="InterPro"/>
</dbReference>
<name>A0A0D7AMY2_9AGAR</name>
<dbReference type="OrthoDB" id="308861at2759"/>
<dbReference type="InterPro" id="IPR057345">
    <property type="entry name" value="Ig-like_TAF2"/>
</dbReference>
<dbReference type="SMART" id="SM00297">
    <property type="entry name" value="BROMO"/>
    <property type="match status" value="3"/>
</dbReference>
<feature type="domain" description="Bromo" evidence="10">
    <location>
        <begin position="1259"/>
        <end position="1331"/>
    </location>
</feature>
<dbReference type="InterPro" id="IPR036427">
    <property type="entry name" value="Bromodomain-like_sf"/>
</dbReference>
<dbReference type="GO" id="GO:0016251">
    <property type="term" value="F:RNA polymerase II general transcription initiation factor activity"/>
    <property type="evidence" value="ECO:0007669"/>
    <property type="project" value="TreeGrafter"/>
</dbReference>
<comment type="similarity">
    <text evidence="2">Belongs to the TAF2 family.</text>
</comment>
<keyword evidence="6" id="KW-0804">Transcription</keyword>
<evidence type="ECO:0000256" key="4">
    <source>
        <dbReference type="ARBA" id="ARBA00023015"/>
    </source>
</evidence>
<dbReference type="Gene3D" id="1.10.390.10">
    <property type="entry name" value="Neutral Protease Domain 2"/>
    <property type="match status" value="1"/>
</dbReference>
<feature type="region of interest" description="Disordered" evidence="9">
    <location>
        <begin position="1525"/>
        <end position="1651"/>
    </location>
</feature>
<keyword evidence="5 8" id="KW-0103">Bromodomain</keyword>
<evidence type="ECO:0000256" key="7">
    <source>
        <dbReference type="ARBA" id="ARBA00023242"/>
    </source>
</evidence>
<accession>A0A0D7AMY2</accession>
<dbReference type="SUPFAM" id="SSF55486">
    <property type="entry name" value="Metalloproteases ('zincins'), catalytic domain"/>
    <property type="match status" value="1"/>
</dbReference>
<dbReference type="GO" id="GO:0006325">
    <property type="term" value="P:chromatin organization"/>
    <property type="evidence" value="ECO:0007669"/>
    <property type="project" value="UniProtKB-ARBA"/>
</dbReference>
<dbReference type="InterPro" id="IPR042097">
    <property type="entry name" value="Aminopeptidase_N-like_N_sf"/>
</dbReference>
<organism evidence="11 12">
    <name type="scientific">Fistulina hepatica ATCC 64428</name>
    <dbReference type="NCBI Taxonomy" id="1128425"/>
    <lineage>
        <taxon>Eukaryota</taxon>
        <taxon>Fungi</taxon>
        <taxon>Dikarya</taxon>
        <taxon>Basidiomycota</taxon>
        <taxon>Agaricomycotina</taxon>
        <taxon>Agaricomycetes</taxon>
        <taxon>Agaricomycetidae</taxon>
        <taxon>Agaricales</taxon>
        <taxon>Fistulinaceae</taxon>
        <taxon>Fistulina</taxon>
    </lineage>
</organism>
<dbReference type="PROSITE" id="PS50014">
    <property type="entry name" value="BROMODOMAIN_2"/>
    <property type="match status" value="3"/>
</dbReference>
<dbReference type="SUPFAM" id="SSF63737">
    <property type="entry name" value="Leukotriene A4 hydrolase N-terminal domain"/>
    <property type="match status" value="1"/>
</dbReference>
<dbReference type="InterPro" id="IPR018359">
    <property type="entry name" value="Bromodomain_CS"/>
</dbReference>
<keyword evidence="7" id="KW-0539">Nucleus</keyword>